<keyword evidence="3" id="KW-1185">Reference proteome</keyword>
<reference evidence="2 3" key="1">
    <citation type="submission" date="2020-10" db="EMBL/GenBank/DDBJ databases">
        <title>Genomic characterization of underground lake bacteria from Wind Cave National Park: Insight into the archetypical LuxI/LuxR and identification of LuxR solos.</title>
        <authorList>
            <person name="Wengert P.C."/>
            <person name="Savka M.A."/>
        </authorList>
    </citation>
    <scope>NUCLEOTIDE SEQUENCE [LARGE SCALE GENOMIC DNA]</scope>
    <source>
        <strain evidence="2 3">SD316</strain>
    </source>
</reference>
<comment type="caution">
    <text evidence="2">The sequence shown here is derived from an EMBL/GenBank/DDBJ whole genome shotgun (WGS) entry which is preliminary data.</text>
</comment>
<proteinExistence type="predicted"/>
<dbReference type="RefSeq" id="WP_207488919.1">
    <property type="nucleotide sequence ID" value="NZ_JADIJS010000002.1"/>
</dbReference>
<dbReference type="Proteomes" id="UP000718278">
    <property type="component" value="Unassembled WGS sequence"/>
</dbReference>
<protein>
    <submittedName>
        <fullName evidence="2">Uncharacterized protein</fullName>
    </submittedName>
</protein>
<evidence type="ECO:0000313" key="3">
    <source>
        <dbReference type="Proteomes" id="UP000718278"/>
    </source>
</evidence>
<evidence type="ECO:0000256" key="1">
    <source>
        <dbReference type="SAM" id="Coils"/>
    </source>
</evidence>
<sequence length="253" mass="28063">MANECEYCINGLQADGETPCPQCSRSGTLTNEGTTRPAAPVEGLGTKAYVWKTKDAPWRFEEPFFRSVDQWRASDDQFDHEDLCLKSQAEAIIAAKVEQERLRFEGDLDKWMKIIGAGITGYQPEAYALMDLACQELVNLRADNAALTARVKEWQEESERKSEDWFDFCKAIGIEIDTHEAVADAINTARSNDGNEFKALENQLAASRNVLSVFLSEYDALYLFCDEPPSMVSAVEAARAALEGRQALKGGSG</sequence>
<accession>A0ABS3K3U4</accession>
<evidence type="ECO:0000313" key="2">
    <source>
        <dbReference type="EMBL" id="MBO1040461.1"/>
    </source>
</evidence>
<keyword evidence="1" id="KW-0175">Coiled coil</keyword>
<dbReference type="EMBL" id="JADIJS010000002">
    <property type="protein sequence ID" value="MBO1040461.1"/>
    <property type="molecule type" value="Genomic_DNA"/>
</dbReference>
<gene>
    <name evidence="2" type="ORF">IPV26_12385</name>
</gene>
<name>A0ABS3K3U4_9HYPH</name>
<organism evidence="2 3">
    <name type="scientific">Brucella pituitosa</name>
    <dbReference type="NCBI Taxonomy" id="571256"/>
    <lineage>
        <taxon>Bacteria</taxon>
        <taxon>Pseudomonadati</taxon>
        <taxon>Pseudomonadota</taxon>
        <taxon>Alphaproteobacteria</taxon>
        <taxon>Hyphomicrobiales</taxon>
        <taxon>Brucellaceae</taxon>
        <taxon>Brucella/Ochrobactrum group</taxon>
        <taxon>Brucella</taxon>
    </lineage>
</organism>
<feature type="coiled-coil region" evidence="1">
    <location>
        <begin position="137"/>
        <end position="164"/>
    </location>
</feature>